<dbReference type="OMA" id="ECNTEDA"/>
<accession>R7T7H2</accession>
<dbReference type="EnsemblMetazoa" id="CapteT204949">
    <property type="protein sequence ID" value="CapteP204949"/>
    <property type="gene ID" value="CapteG204949"/>
</dbReference>
<protein>
    <recommendedName>
        <fullName evidence="1">Calcium-activated chloride channel N-terminal domain-containing protein</fullName>
    </recommendedName>
</protein>
<dbReference type="HOGENOM" id="CLU_040707_0_0_1"/>
<reference evidence="3" key="3">
    <citation type="submission" date="2015-06" db="UniProtKB">
        <authorList>
            <consortium name="EnsemblMetazoa"/>
        </authorList>
    </citation>
    <scope>IDENTIFICATION</scope>
</reference>
<evidence type="ECO:0000313" key="4">
    <source>
        <dbReference type="Proteomes" id="UP000014760"/>
    </source>
</evidence>
<reference evidence="4" key="1">
    <citation type="submission" date="2012-12" db="EMBL/GenBank/DDBJ databases">
        <authorList>
            <person name="Hellsten U."/>
            <person name="Grimwood J."/>
            <person name="Chapman J.A."/>
            <person name="Shapiro H."/>
            <person name="Aerts A."/>
            <person name="Otillar R.P."/>
            <person name="Terry A.Y."/>
            <person name="Boore J.L."/>
            <person name="Simakov O."/>
            <person name="Marletaz F."/>
            <person name="Cho S.-J."/>
            <person name="Edsinger-Gonzales E."/>
            <person name="Havlak P."/>
            <person name="Kuo D.-H."/>
            <person name="Larsson T."/>
            <person name="Lv J."/>
            <person name="Arendt D."/>
            <person name="Savage R."/>
            <person name="Osoegawa K."/>
            <person name="de Jong P."/>
            <person name="Lindberg D.R."/>
            <person name="Seaver E.C."/>
            <person name="Weisblat D.A."/>
            <person name="Putnam N.H."/>
            <person name="Grigoriev I.V."/>
            <person name="Rokhsar D.S."/>
        </authorList>
    </citation>
    <scope>NUCLEOTIDE SEQUENCE</scope>
    <source>
        <strain evidence="4">I ESC-2004</strain>
    </source>
</reference>
<dbReference type="AlphaFoldDB" id="R7T7H2"/>
<dbReference type="Proteomes" id="UP000014760">
    <property type="component" value="Unassembled WGS sequence"/>
</dbReference>
<sequence length="221" mass="24526">MTITDNAYTGITIAIHEDVPENALLLSKIETAFTKASQFLYEATRRRAYFGEITVLIPQTWQDKSIYDDARMETYGTSDYRLEATDTTTPFVDNPYTLRLGTCGIPGKWTHLTDGFFLDDSIPLDMGALEKVLVHEWGHLRFGVFDEYPLSPNQNFYVTSAGMVESSRCSLANTGSIYTPSTGAAGCSETGSLPWASCEFKDDEITGTGYGSLMYRRVLAP</sequence>
<dbReference type="EMBL" id="KB312600">
    <property type="protein sequence ID" value="ELT86964.1"/>
    <property type="molecule type" value="Genomic_DNA"/>
</dbReference>
<reference evidence="2 4" key="2">
    <citation type="journal article" date="2013" name="Nature">
        <title>Insights into bilaterian evolution from three spiralian genomes.</title>
        <authorList>
            <person name="Simakov O."/>
            <person name="Marletaz F."/>
            <person name="Cho S.J."/>
            <person name="Edsinger-Gonzales E."/>
            <person name="Havlak P."/>
            <person name="Hellsten U."/>
            <person name="Kuo D.H."/>
            <person name="Larsson T."/>
            <person name="Lv J."/>
            <person name="Arendt D."/>
            <person name="Savage R."/>
            <person name="Osoegawa K."/>
            <person name="de Jong P."/>
            <person name="Grimwood J."/>
            <person name="Chapman J.A."/>
            <person name="Shapiro H."/>
            <person name="Aerts A."/>
            <person name="Otillar R.P."/>
            <person name="Terry A.Y."/>
            <person name="Boore J.L."/>
            <person name="Grigoriev I.V."/>
            <person name="Lindberg D.R."/>
            <person name="Seaver E.C."/>
            <person name="Weisblat D.A."/>
            <person name="Putnam N.H."/>
            <person name="Rokhsar D.S."/>
        </authorList>
    </citation>
    <scope>NUCLEOTIDE SEQUENCE</scope>
    <source>
        <strain evidence="2 4">I ESC-2004</strain>
    </source>
</reference>
<keyword evidence="4" id="KW-1185">Reference proteome</keyword>
<name>R7T7H2_CAPTE</name>
<dbReference type="InterPro" id="IPR013642">
    <property type="entry name" value="CLCA_N"/>
</dbReference>
<dbReference type="OrthoDB" id="687730at2759"/>
<organism evidence="2">
    <name type="scientific">Capitella teleta</name>
    <name type="common">Polychaete worm</name>
    <dbReference type="NCBI Taxonomy" id="283909"/>
    <lineage>
        <taxon>Eukaryota</taxon>
        <taxon>Metazoa</taxon>
        <taxon>Spiralia</taxon>
        <taxon>Lophotrochozoa</taxon>
        <taxon>Annelida</taxon>
        <taxon>Polychaeta</taxon>
        <taxon>Sedentaria</taxon>
        <taxon>Scolecida</taxon>
        <taxon>Capitellidae</taxon>
        <taxon>Capitella</taxon>
    </lineage>
</organism>
<feature type="non-terminal residue" evidence="2">
    <location>
        <position position="221"/>
    </location>
</feature>
<dbReference type="EMBL" id="AMQN01034681">
    <property type="status" value="NOT_ANNOTATED_CDS"/>
    <property type="molecule type" value="Genomic_DNA"/>
</dbReference>
<gene>
    <name evidence="2" type="ORF">CAPTEDRAFT_204949</name>
</gene>
<evidence type="ECO:0000259" key="1">
    <source>
        <dbReference type="Pfam" id="PF08434"/>
    </source>
</evidence>
<evidence type="ECO:0000313" key="2">
    <source>
        <dbReference type="EMBL" id="ELT86964.1"/>
    </source>
</evidence>
<proteinExistence type="predicted"/>
<feature type="domain" description="Calcium-activated chloride channel N-terminal" evidence="1">
    <location>
        <begin position="3"/>
        <end position="187"/>
    </location>
</feature>
<dbReference type="Pfam" id="PF08434">
    <property type="entry name" value="CLCA"/>
    <property type="match status" value="1"/>
</dbReference>
<dbReference type="STRING" id="283909.R7T7H2"/>
<evidence type="ECO:0000313" key="3">
    <source>
        <dbReference type="EnsemblMetazoa" id="CapteP204949"/>
    </source>
</evidence>